<sequence length="93" mass="10833">MKTFLIIFFQKSYIYYNSQREKYNKVTKKCKNKLRKCEINGTKEDLRNPKCKNKTKSTSTVVDAFIKSCQASKSSNDYNKNHMSCNSNTAVDL</sequence>
<evidence type="ECO:0000313" key="2">
    <source>
        <dbReference type="EMBL" id="KOF70880.1"/>
    </source>
</evidence>
<gene>
    <name evidence="2" type="ORF">OCBIM_22002064mg</name>
</gene>
<proteinExistence type="predicted"/>
<feature type="region of interest" description="Disordered" evidence="1">
    <location>
        <begin position="73"/>
        <end position="93"/>
    </location>
</feature>
<organism evidence="2">
    <name type="scientific">Octopus bimaculoides</name>
    <name type="common">California two-spotted octopus</name>
    <dbReference type="NCBI Taxonomy" id="37653"/>
    <lineage>
        <taxon>Eukaryota</taxon>
        <taxon>Metazoa</taxon>
        <taxon>Spiralia</taxon>
        <taxon>Lophotrochozoa</taxon>
        <taxon>Mollusca</taxon>
        <taxon>Cephalopoda</taxon>
        <taxon>Coleoidea</taxon>
        <taxon>Octopodiformes</taxon>
        <taxon>Octopoda</taxon>
        <taxon>Incirrata</taxon>
        <taxon>Octopodidae</taxon>
        <taxon>Octopus</taxon>
    </lineage>
</organism>
<reference evidence="2" key="1">
    <citation type="submission" date="2015-07" db="EMBL/GenBank/DDBJ databases">
        <title>MeaNS - Measles Nucleotide Surveillance Program.</title>
        <authorList>
            <person name="Tran T."/>
            <person name="Druce J."/>
        </authorList>
    </citation>
    <scope>NUCLEOTIDE SEQUENCE</scope>
    <source>
        <strain evidence="2">UCB-OBI-ISO-001</strain>
        <tissue evidence="2">Gonad</tissue>
    </source>
</reference>
<dbReference type="EMBL" id="KQ424530">
    <property type="protein sequence ID" value="KOF70880.1"/>
    <property type="molecule type" value="Genomic_DNA"/>
</dbReference>
<name>A0A0L8G2R5_OCTBM</name>
<protein>
    <submittedName>
        <fullName evidence="2">Uncharacterized protein</fullName>
    </submittedName>
</protein>
<dbReference type="AlphaFoldDB" id="A0A0L8G2R5"/>
<accession>A0A0L8G2R5</accession>
<evidence type="ECO:0000256" key="1">
    <source>
        <dbReference type="SAM" id="MobiDB-lite"/>
    </source>
</evidence>